<reference evidence="1 2" key="1">
    <citation type="submission" date="2019-01" db="EMBL/GenBank/DDBJ databases">
        <authorList>
            <person name="Le T.S."/>
            <person name="Kurtboke I."/>
        </authorList>
    </citation>
    <scope>NUCLEOTIDE SEQUENCE [LARGE SCALE GENOMIC DNA]</scope>
</reference>
<proteinExistence type="predicted"/>
<dbReference type="Proteomes" id="UP000316194">
    <property type="component" value="Segment"/>
</dbReference>
<organism evidence="1 2">
    <name type="scientific">Vibrio phage 5 TSL-2019</name>
    <dbReference type="NCBI Taxonomy" id="2578086"/>
    <lineage>
        <taxon>Viruses</taxon>
        <taxon>Duplodnaviria</taxon>
        <taxon>Heunggongvirae</taxon>
        <taxon>Uroviricota</taxon>
        <taxon>Caudoviricetes</taxon>
        <taxon>Chimalliviridae</taxon>
        <taxon>Gorgonvirinae</taxon>
        <taxon>Aphroditevirus</taxon>
        <taxon>Aphroditevirus USC1</taxon>
    </lineage>
</organism>
<protein>
    <submittedName>
        <fullName evidence="1">Uncharacterized protein</fullName>
    </submittedName>
</protein>
<evidence type="ECO:0000313" key="1">
    <source>
        <dbReference type="EMBL" id="QCW23304.1"/>
    </source>
</evidence>
<sequence length="414" mass="46430">MSSKKAKAPVPVTAASVEETSIETTPVVTEEKLSYVELGNGIVDRDGKIHTVKEHAVGVFKLKDVIKDNLSFLHSFNQAKSWLTQNVGFRPFKGDDSTPLEETELYQINVDDKTTVFMDEDSVVKFDKNKPHDFYWYGDEDKNTGSTVLIVIGSQIDLGEVLHSTYNSGHSLLYNLTGRINTLKSSVVLSDNQGRRSEIDCGSIIDSEITFNGYRFKVTSLDNVTIANSFVNMEGYVSDAAIKDSHISLNKYSAISNADIYRSHIMCDAFNVGRRSKPGAYVPRLSVHNLHLYFNGDSFDIRRGFEYDTIGGGYNYQSLSFIPLQRNADTTEFMLYAPKLEDRDYATPTAKITWDMDKSELRKIVKSLIDPRAKSDDSPLAGIGTIQSSIVEEAVSVLYNRLRIIKQTRFAEEL</sequence>
<name>A0A513SQF2_9CAUD</name>
<evidence type="ECO:0000313" key="2">
    <source>
        <dbReference type="Proteomes" id="UP000316194"/>
    </source>
</evidence>
<accession>A0A513SQF2</accession>
<dbReference type="EMBL" id="MK358448">
    <property type="protein sequence ID" value="QCW23304.1"/>
    <property type="molecule type" value="Genomic_DNA"/>
</dbReference>